<keyword evidence="1" id="KW-0732">Signal</keyword>
<evidence type="ECO:0008006" key="4">
    <source>
        <dbReference type="Google" id="ProtNLM"/>
    </source>
</evidence>
<name>A0ABV6TKV5_9ACTN</name>
<evidence type="ECO:0000256" key="1">
    <source>
        <dbReference type="SAM" id="SignalP"/>
    </source>
</evidence>
<sequence length="192" mass="19093">MFPRQVKRAVARLALLAAVGLPAAACGSSAQPPPEVDWAGGVCAHLADSGAGLAVPTVDKAQPVRAKGQLVSFLTALSERLGSLRADMQKDGAPPVDGGAAAFATALAHLDRARTSVGDAVATLSKAQVTDQKSLKSALDAAGSSLKAVSAYKGPADDLRADPKLRKAFDGNPDCVAAVAAAGGGQEPGDGS</sequence>
<accession>A0ABV6TKV5</accession>
<evidence type="ECO:0000313" key="2">
    <source>
        <dbReference type="EMBL" id="MFC0845145.1"/>
    </source>
</evidence>
<feature type="signal peptide" evidence="1">
    <location>
        <begin position="1"/>
        <end position="30"/>
    </location>
</feature>
<dbReference type="RefSeq" id="WP_394319821.1">
    <property type="nucleotide sequence ID" value="NZ_JBHMQV010000009.1"/>
</dbReference>
<evidence type="ECO:0000313" key="3">
    <source>
        <dbReference type="Proteomes" id="UP001589887"/>
    </source>
</evidence>
<feature type="chain" id="PRO_5045848380" description="Small secreted protein" evidence="1">
    <location>
        <begin position="31"/>
        <end position="192"/>
    </location>
</feature>
<dbReference type="EMBL" id="JBHMQV010000009">
    <property type="protein sequence ID" value="MFC0845145.1"/>
    <property type="molecule type" value="Genomic_DNA"/>
</dbReference>
<reference evidence="2 3" key="1">
    <citation type="submission" date="2024-09" db="EMBL/GenBank/DDBJ databases">
        <authorList>
            <person name="Sun Q."/>
            <person name="Mori K."/>
        </authorList>
    </citation>
    <scope>NUCLEOTIDE SEQUENCE [LARGE SCALE GENOMIC DNA]</scope>
    <source>
        <strain evidence="2 3">JCM 4557</strain>
    </source>
</reference>
<dbReference type="Proteomes" id="UP001589887">
    <property type="component" value="Unassembled WGS sequence"/>
</dbReference>
<organism evidence="2 3">
    <name type="scientific">Streptomyces noboritoensis</name>
    <dbReference type="NCBI Taxonomy" id="67337"/>
    <lineage>
        <taxon>Bacteria</taxon>
        <taxon>Bacillati</taxon>
        <taxon>Actinomycetota</taxon>
        <taxon>Actinomycetes</taxon>
        <taxon>Kitasatosporales</taxon>
        <taxon>Streptomycetaceae</taxon>
        <taxon>Streptomyces</taxon>
    </lineage>
</organism>
<keyword evidence="3" id="KW-1185">Reference proteome</keyword>
<proteinExistence type="predicted"/>
<comment type="caution">
    <text evidence="2">The sequence shown here is derived from an EMBL/GenBank/DDBJ whole genome shotgun (WGS) entry which is preliminary data.</text>
</comment>
<gene>
    <name evidence="2" type="ORF">ACFH04_15690</name>
</gene>
<protein>
    <recommendedName>
        <fullName evidence="4">Small secreted protein</fullName>
    </recommendedName>
</protein>